<feature type="transmembrane region" description="Helical" evidence="1">
    <location>
        <begin position="20"/>
        <end position="44"/>
    </location>
</feature>
<feature type="domain" description="CAAX prenyl protease 2/Lysostaphin resistance protein A-like" evidence="2">
    <location>
        <begin position="142"/>
        <end position="238"/>
    </location>
</feature>
<dbReference type="RefSeq" id="WP_048598432.1">
    <property type="nucleotide sequence ID" value="NZ_CBFHGK010000008.1"/>
</dbReference>
<keyword evidence="1" id="KW-0472">Membrane</keyword>
<feature type="transmembrane region" description="Helical" evidence="1">
    <location>
        <begin position="105"/>
        <end position="125"/>
    </location>
</feature>
<gene>
    <name evidence="3" type="ORF">NIG5292_01050</name>
</gene>
<keyword evidence="1" id="KW-1133">Transmembrane helix</keyword>
<proteinExistence type="predicted"/>
<protein>
    <submittedName>
        <fullName evidence="3">CAAX amino terminal protease self-immunity</fullName>
    </submittedName>
</protein>
<evidence type="ECO:0000256" key="1">
    <source>
        <dbReference type="SAM" id="Phobius"/>
    </source>
</evidence>
<name>A0A0U1NKE6_9RHOB</name>
<feature type="transmembrane region" description="Helical" evidence="1">
    <location>
        <begin position="178"/>
        <end position="196"/>
    </location>
</feature>
<accession>A0A0U1NKE6</accession>
<dbReference type="PANTHER" id="PTHR36435:SF1">
    <property type="entry name" value="CAAX AMINO TERMINAL PROTEASE FAMILY PROTEIN"/>
    <property type="match status" value="1"/>
</dbReference>
<organism evidence="3 4">
    <name type="scientific">Nereida ignava</name>
    <dbReference type="NCBI Taxonomy" id="282199"/>
    <lineage>
        <taxon>Bacteria</taxon>
        <taxon>Pseudomonadati</taxon>
        <taxon>Pseudomonadota</taxon>
        <taxon>Alphaproteobacteria</taxon>
        <taxon>Rhodobacterales</taxon>
        <taxon>Roseobacteraceae</taxon>
        <taxon>Nereida</taxon>
    </lineage>
</organism>
<keyword evidence="3" id="KW-0645">Protease</keyword>
<dbReference type="PANTHER" id="PTHR36435">
    <property type="entry name" value="SLR1288 PROTEIN"/>
    <property type="match status" value="1"/>
</dbReference>
<evidence type="ECO:0000313" key="4">
    <source>
        <dbReference type="Proteomes" id="UP000048949"/>
    </source>
</evidence>
<evidence type="ECO:0000259" key="2">
    <source>
        <dbReference type="Pfam" id="PF02517"/>
    </source>
</evidence>
<reference evidence="3 4" key="1">
    <citation type="submission" date="2015-04" db="EMBL/GenBank/DDBJ databases">
        <authorList>
            <person name="Syromyatnikov M.Y."/>
            <person name="Popov V.N."/>
        </authorList>
    </citation>
    <scope>NUCLEOTIDE SEQUENCE [LARGE SCALE GENOMIC DNA]</scope>
    <source>
        <strain evidence="3 4">CECT 5292</strain>
    </source>
</reference>
<feature type="transmembrane region" description="Helical" evidence="1">
    <location>
        <begin position="64"/>
        <end position="84"/>
    </location>
</feature>
<dbReference type="GO" id="GO:0004175">
    <property type="term" value="F:endopeptidase activity"/>
    <property type="evidence" value="ECO:0007669"/>
    <property type="project" value="UniProtKB-ARBA"/>
</dbReference>
<dbReference type="GO" id="GO:0006508">
    <property type="term" value="P:proteolysis"/>
    <property type="evidence" value="ECO:0007669"/>
    <property type="project" value="UniProtKB-KW"/>
</dbReference>
<sequence length="291" mass="32101">MSYPFFEAMIAPARPQPQIWRIALGTILIGAIYFAGISAFFAVMTFLSPSQTVLLNTMNGTTPFGMMLLLSTFSFMILGTWAALKLHGRSFVSVLGHQEMFQRHFKRSVGFLFILMVALMFMPPWDILSELNQQYPVLKWAAFLIPAIALTLVQVSAEELVFRGYLQSQLAARFKSPIIWMLLPSIAFGLLHHDPATNGGNAWVITLWAVLFGVIAADLTARSGTLAPAIALHLLNNLSALLVVGLPGVLSGLALFTLPYRADDPELMSYIWLDLVAMGLAWATARWAIRA</sequence>
<dbReference type="Pfam" id="PF02517">
    <property type="entry name" value="Rce1-like"/>
    <property type="match status" value="1"/>
</dbReference>
<dbReference type="OrthoDB" id="7171777at2"/>
<dbReference type="EMBL" id="CVQV01000005">
    <property type="protein sequence ID" value="CRK75009.1"/>
    <property type="molecule type" value="Genomic_DNA"/>
</dbReference>
<dbReference type="AlphaFoldDB" id="A0A0U1NKE6"/>
<evidence type="ECO:0000313" key="3">
    <source>
        <dbReference type="EMBL" id="CRK75009.1"/>
    </source>
</evidence>
<keyword evidence="4" id="KW-1185">Reference proteome</keyword>
<dbReference type="InterPro" id="IPR003675">
    <property type="entry name" value="Rce1/LyrA-like_dom"/>
</dbReference>
<dbReference type="STRING" id="282199.GCA_001049735_01049"/>
<dbReference type="InterPro" id="IPR052710">
    <property type="entry name" value="CAAX_protease"/>
</dbReference>
<keyword evidence="1" id="KW-0812">Transmembrane</keyword>
<feature type="transmembrane region" description="Helical" evidence="1">
    <location>
        <begin position="137"/>
        <end position="157"/>
    </location>
</feature>
<feature type="transmembrane region" description="Helical" evidence="1">
    <location>
        <begin position="233"/>
        <end position="258"/>
    </location>
</feature>
<dbReference type="Proteomes" id="UP000048949">
    <property type="component" value="Unassembled WGS sequence"/>
</dbReference>
<feature type="transmembrane region" description="Helical" evidence="1">
    <location>
        <begin position="202"/>
        <end position="221"/>
    </location>
</feature>
<dbReference type="GO" id="GO:0080120">
    <property type="term" value="P:CAAX-box protein maturation"/>
    <property type="evidence" value="ECO:0007669"/>
    <property type="project" value="UniProtKB-ARBA"/>
</dbReference>
<keyword evidence="3" id="KW-0378">Hydrolase</keyword>
<feature type="transmembrane region" description="Helical" evidence="1">
    <location>
        <begin position="270"/>
        <end position="289"/>
    </location>
</feature>